<protein>
    <submittedName>
        <fullName evidence="9">ABC transporter permease</fullName>
    </submittedName>
</protein>
<keyword evidence="3 6" id="KW-0812">Transmembrane</keyword>
<keyword evidence="5 6" id="KW-0472">Membrane</keyword>
<feature type="transmembrane region" description="Helical" evidence="6">
    <location>
        <begin position="21"/>
        <end position="41"/>
    </location>
</feature>
<dbReference type="GO" id="GO:0022857">
    <property type="term" value="F:transmembrane transporter activity"/>
    <property type="evidence" value="ECO:0007669"/>
    <property type="project" value="TreeGrafter"/>
</dbReference>
<dbReference type="Pfam" id="PF12704">
    <property type="entry name" value="MacB_PCD"/>
    <property type="match status" value="1"/>
</dbReference>
<evidence type="ECO:0000256" key="1">
    <source>
        <dbReference type="ARBA" id="ARBA00004651"/>
    </source>
</evidence>
<dbReference type="EMBL" id="QUOT01000001">
    <property type="protein sequence ID" value="REL32210.1"/>
    <property type="molecule type" value="Genomic_DNA"/>
</dbReference>
<evidence type="ECO:0000256" key="2">
    <source>
        <dbReference type="ARBA" id="ARBA00022475"/>
    </source>
</evidence>
<dbReference type="PANTHER" id="PTHR30572">
    <property type="entry name" value="MEMBRANE COMPONENT OF TRANSPORTER-RELATED"/>
    <property type="match status" value="1"/>
</dbReference>
<feature type="transmembrane region" description="Helical" evidence="6">
    <location>
        <begin position="400"/>
        <end position="428"/>
    </location>
</feature>
<comment type="subcellular location">
    <subcellularLocation>
        <location evidence="1">Cell membrane</location>
        <topology evidence="1">Multi-pass membrane protein</topology>
    </subcellularLocation>
</comment>
<dbReference type="PROSITE" id="PS51257">
    <property type="entry name" value="PROKAR_LIPOPROTEIN"/>
    <property type="match status" value="1"/>
</dbReference>
<gene>
    <name evidence="9" type="ORF">DXX94_16610</name>
</gene>
<dbReference type="InterPro" id="IPR025857">
    <property type="entry name" value="MacB_PCD"/>
</dbReference>
<keyword evidence="2" id="KW-1003">Cell membrane</keyword>
<dbReference type="AlphaFoldDB" id="A0A3E0U619"/>
<feature type="transmembrane region" description="Helical" evidence="6">
    <location>
        <begin position="770"/>
        <end position="792"/>
    </location>
</feature>
<feature type="domain" description="ABC3 transporter permease C-terminal" evidence="7">
    <location>
        <begin position="717"/>
        <end position="819"/>
    </location>
</feature>
<proteinExistence type="predicted"/>
<dbReference type="InterPro" id="IPR003838">
    <property type="entry name" value="ABC3_permease_C"/>
</dbReference>
<keyword evidence="10" id="KW-1185">Reference proteome</keyword>
<reference evidence="10" key="1">
    <citation type="submission" date="2018-08" db="EMBL/GenBank/DDBJ databases">
        <title>Thalassotalea euphylliae genome.</title>
        <authorList>
            <person name="Summers S."/>
            <person name="Rice S.A."/>
            <person name="Freckelton M.L."/>
            <person name="Nedved B.T."/>
            <person name="Hadfield M.G."/>
        </authorList>
    </citation>
    <scope>NUCLEOTIDE SEQUENCE [LARGE SCALE GENOMIC DNA]</scope>
    <source>
        <strain evidence="10">H3</strain>
    </source>
</reference>
<evidence type="ECO:0000313" key="10">
    <source>
        <dbReference type="Proteomes" id="UP000256899"/>
    </source>
</evidence>
<evidence type="ECO:0000259" key="7">
    <source>
        <dbReference type="Pfam" id="PF02687"/>
    </source>
</evidence>
<feature type="transmembrane region" description="Helical" evidence="6">
    <location>
        <begin position="353"/>
        <end position="380"/>
    </location>
</feature>
<sequence length="839" mass="93946">MFRNYLVTAWRNIVKNGVFSAINIFGLAVGLMSCILIMLFVRAETGYDKWLPQHEQVVRIHTAYTMPDRQPFLTVRSPGRIMEAVRDYARAEVETGVRLIQWNLTIRKGENIFDEAITMADGSFLDVFQLPFVHGDRQSSFSQPMNLVVTEALAHKYFGRTDVVGETLSVCCVGPQGPADVMITGVVKDLPSETHLDINMLFYLQPALFPPGNNVLDTWTSVNVYTYFKLKPQVSAAQLQERINYWLDNESPFGAMWQQLVGDKAAGRKVTDFFNIKVMKLTDLHLNAKQDAGNMGDLTPMGDANMIRTFSVVALIVLIIACINFMNLATAKASKRAKEVAMRKVLGASRKQVAVQFLSEAIILVFVALLFAVAASEIVLPFYNQILGTSLQLQLFDDPSLLLVLISVATVVGILAGIYPALYLSRFLPSHILKASKASESANSTKMRGVLVVVQFAASITLVVATVVVYGQTLYSTMADVGFKSEDKLILNVRTATDRLQSLRQELLSLPEVNSVTFSSEAPTQDDENNDQFRLLEPNDYGDMVEPMFLNYHNMDFGFFEAYEVEPIAGRLFSEDFGRDRIVHATETQEAQQEKSQASIILNLTAVKKLGFMNPENIIGKTLVNQNHQFTVIGVIPDIHFRSMKFGIRATVFTLNPSRFRIANIAFNTQNLPALVNKVEDIWQRNVPQHPINLQFLSEMMAAQYQDERTTARLFLAFSVLAIIVACLGLYGLSAFTVERRTKEIGIRKVMGASVKDIVKLLIWQFSKPVMLANIIAWPLAAYFMLTWLQAFPYRIDAWWIAPICLGVGVLSLLIAWLTVGGNAAWVARRNPVHALRYE</sequence>
<feature type="transmembrane region" description="Helical" evidence="6">
    <location>
        <begin position="714"/>
        <end position="738"/>
    </location>
</feature>
<feature type="transmembrane region" description="Helical" evidence="6">
    <location>
        <begin position="310"/>
        <end position="332"/>
    </location>
</feature>
<dbReference type="Proteomes" id="UP000256899">
    <property type="component" value="Unassembled WGS sequence"/>
</dbReference>
<dbReference type="Pfam" id="PF02687">
    <property type="entry name" value="FtsX"/>
    <property type="match status" value="2"/>
</dbReference>
<evidence type="ECO:0000259" key="8">
    <source>
        <dbReference type="Pfam" id="PF12704"/>
    </source>
</evidence>
<name>A0A3E0U619_9GAMM</name>
<evidence type="ECO:0000313" key="9">
    <source>
        <dbReference type="EMBL" id="REL32210.1"/>
    </source>
</evidence>
<feature type="domain" description="MacB-like periplasmic core" evidence="8">
    <location>
        <begin position="20"/>
        <end position="243"/>
    </location>
</feature>
<dbReference type="GO" id="GO:0005886">
    <property type="term" value="C:plasma membrane"/>
    <property type="evidence" value="ECO:0007669"/>
    <property type="project" value="UniProtKB-SubCell"/>
</dbReference>
<feature type="transmembrane region" description="Helical" evidence="6">
    <location>
        <begin position="798"/>
        <end position="820"/>
    </location>
</feature>
<accession>A0A3E0U619</accession>
<dbReference type="PANTHER" id="PTHR30572:SF18">
    <property type="entry name" value="ABC-TYPE MACROLIDE FAMILY EXPORT SYSTEM PERMEASE COMPONENT 2"/>
    <property type="match status" value="1"/>
</dbReference>
<dbReference type="RefSeq" id="WP_116017609.1">
    <property type="nucleotide sequence ID" value="NZ_QUOT01000001.1"/>
</dbReference>
<evidence type="ECO:0000256" key="4">
    <source>
        <dbReference type="ARBA" id="ARBA00022989"/>
    </source>
</evidence>
<evidence type="ECO:0000256" key="6">
    <source>
        <dbReference type="SAM" id="Phobius"/>
    </source>
</evidence>
<comment type="caution">
    <text evidence="9">The sequence shown here is derived from an EMBL/GenBank/DDBJ whole genome shotgun (WGS) entry which is preliminary data.</text>
</comment>
<keyword evidence="4 6" id="KW-1133">Transmembrane helix</keyword>
<feature type="domain" description="ABC3 transporter permease C-terminal" evidence="7">
    <location>
        <begin position="312"/>
        <end position="426"/>
    </location>
</feature>
<feature type="transmembrane region" description="Helical" evidence="6">
    <location>
        <begin position="449"/>
        <end position="470"/>
    </location>
</feature>
<evidence type="ECO:0000256" key="3">
    <source>
        <dbReference type="ARBA" id="ARBA00022692"/>
    </source>
</evidence>
<dbReference type="InterPro" id="IPR050250">
    <property type="entry name" value="Macrolide_Exporter_MacB"/>
</dbReference>
<evidence type="ECO:0000256" key="5">
    <source>
        <dbReference type="ARBA" id="ARBA00023136"/>
    </source>
</evidence>
<organism evidence="9 10">
    <name type="scientific">Thalassotalea euphylliae</name>
    <dbReference type="NCBI Taxonomy" id="1655234"/>
    <lineage>
        <taxon>Bacteria</taxon>
        <taxon>Pseudomonadati</taxon>
        <taxon>Pseudomonadota</taxon>
        <taxon>Gammaproteobacteria</taxon>
        <taxon>Alteromonadales</taxon>
        <taxon>Colwelliaceae</taxon>
        <taxon>Thalassotalea</taxon>
    </lineage>
</organism>